<dbReference type="EMBL" id="KQ964570">
    <property type="protein sequence ID" value="KXN68572.1"/>
    <property type="molecule type" value="Genomic_DNA"/>
</dbReference>
<dbReference type="InterPro" id="IPR028592">
    <property type="entry name" value="QTRTD1"/>
</dbReference>
<dbReference type="PANTHER" id="PTHR46064:SF1">
    <property type="entry name" value="QUEUINE TRNA-RIBOSYLTRANSFERASE ACCESSORY SUBUNIT 2"/>
    <property type="match status" value="1"/>
</dbReference>
<evidence type="ECO:0000256" key="4">
    <source>
        <dbReference type="ARBA" id="ARBA00022833"/>
    </source>
</evidence>
<comment type="function">
    <text evidence="5">Non-catalytic subunit of the queuine tRNA-ribosyltransferase (TGT) that catalyzes the base-exchange of a guanine (G) residue with queuine (Q) at position 34 (anticodon wobble position) in tRNAs with GU(N) anticodons (tRNA-Asp, -Asn, -His and -Tyr), resulting in the hypermodified nucleoside queuosine (7-(((4,5-cis-dihydroxy-2-cyclopenten-1-yl)amino)methyl)-7-deazaguanosine).</text>
</comment>
<protein>
    <recommendedName>
        <fullName evidence="5">Queuine tRNA-ribosyltransferase accessory subunit 2</fullName>
    </recommendedName>
    <alternativeName>
        <fullName evidence="5">Queuine tRNA-ribosyltransferase domain-containing protein 1</fullName>
    </alternativeName>
</protein>
<dbReference type="GO" id="GO:0006400">
    <property type="term" value="P:tRNA modification"/>
    <property type="evidence" value="ECO:0007669"/>
    <property type="project" value="InterPro"/>
</dbReference>
<evidence type="ECO:0000313" key="8">
    <source>
        <dbReference type="Proteomes" id="UP000070444"/>
    </source>
</evidence>
<reference evidence="7 8" key="1">
    <citation type="journal article" date="2015" name="Genome Biol. Evol.">
        <title>Phylogenomic analyses indicate that early fungi evolved digesting cell walls of algal ancestors of land plants.</title>
        <authorList>
            <person name="Chang Y."/>
            <person name="Wang S."/>
            <person name="Sekimoto S."/>
            <person name="Aerts A.L."/>
            <person name="Choi C."/>
            <person name="Clum A."/>
            <person name="LaButti K.M."/>
            <person name="Lindquist E.A."/>
            <person name="Yee Ngan C."/>
            <person name="Ohm R.A."/>
            <person name="Salamov A.A."/>
            <person name="Grigoriev I.V."/>
            <person name="Spatafora J.W."/>
            <person name="Berbee M.L."/>
        </authorList>
    </citation>
    <scope>NUCLEOTIDE SEQUENCE [LARGE SCALE GENOMIC DNA]</scope>
    <source>
        <strain evidence="7 8">NRRL 28638</strain>
    </source>
</reference>
<dbReference type="HAMAP" id="MF_03043">
    <property type="entry name" value="QTRT2"/>
    <property type="match status" value="1"/>
</dbReference>
<evidence type="ECO:0000259" key="6">
    <source>
        <dbReference type="Pfam" id="PF01702"/>
    </source>
</evidence>
<name>A0A137P0Q2_CONC2</name>
<organism evidence="7 8">
    <name type="scientific">Conidiobolus coronatus (strain ATCC 28846 / CBS 209.66 / NRRL 28638)</name>
    <name type="common">Delacroixia coronata</name>
    <dbReference type="NCBI Taxonomy" id="796925"/>
    <lineage>
        <taxon>Eukaryota</taxon>
        <taxon>Fungi</taxon>
        <taxon>Fungi incertae sedis</taxon>
        <taxon>Zoopagomycota</taxon>
        <taxon>Entomophthoromycotina</taxon>
        <taxon>Entomophthoromycetes</taxon>
        <taxon>Entomophthorales</taxon>
        <taxon>Ancylistaceae</taxon>
        <taxon>Conidiobolus</taxon>
    </lineage>
</organism>
<evidence type="ECO:0000313" key="7">
    <source>
        <dbReference type="EMBL" id="KXN68572.1"/>
    </source>
</evidence>
<keyword evidence="4 5" id="KW-0862">Zinc</keyword>
<keyword evidence="1 5" id="KW-0963">Cytoplasm</keyword>
<evidence type="ECO:0000256" key="2">
    <source>
        <dbReference type="ARBA" id="ARBA00022694"/>
    </source>
</evidence>
<dbReference type="AlphaFoldDB" id="A0A137P0Q2"/>
<evidence type="ECO:0000256" key="3">
    <source>
        <dbReference type="ARBA" id="ARBA00022723"/>
    </source>
</evidence>
<dbReference type="GO" id="GO:0046872">
    <property type="term" value="F:metal ion binding"/>
    <property type="evidence" value="ECO:0007669"/>
    <property type="project" value="UniProtKB-KW"/>
</dbReference>
<dbReference type="OMA" id="MAGSRMK"/>
<comment type="similarity">
    <text evidence="5">Belongs to the queuine tRNA-ribosyltransferase family. QTRT2 subfamily.</text>
</comment>
<evidence type="ECO:0000256" key="1">
    <source>
        <dbReference type="ARBA" id="ARBA00022490"/>
    </source>
</evidence>
<dbReference type="OrthoDB" id="27601at2759"/>
<sequence length="414" mass="47266">MATIQFKYNLIKESSFKFRLGELLSKNEKINTPNCILYTKNGGLVPHLIKKLEDNLLTRAKEPNLGVLIHLEDYFDKKYYKETLKSGLGEAINSKSPLLLVDLNDNKLIKNADEDLNTNNTGVSLSAHQGKLRVGADEYNEIINNWKPDIVIPLHDLLCSTTKIPSEKRANKSVRRNINWLNELLESDLKGSNLLGVLGGSIYYAERKRASEMLKEHQKHIKGYLISSLHGTPSQKGEQISQSLESLTPEYRDKPNFCFEMNTPEELLEGIVRGVDVFDSSYATQVANYGNALNLEFQPHGTFLQPIVSLNPEETDFSEDVETINEKCQCYTCKSKFSKAYIVHLLNTSEMLSTVLLTCHNLHNYIRFLSQIRESIKNGKFESDLKNFKKHYKNFNWHVYKKSPFMAAKQGTFS</sequence>
<dbReference type="NCBIfam" id="TIGR00449">
    <property type="entry name" value="tgt_general"/>
    <property type="match status" value="1"/>
</dbReference>
<dbReference type="PANTHER" id="PTHR46064">
    <property type="entry name" value="QUEUINE TRNA-RIBOSYLTRANSFERASE ACCESSORY SUBUNIT 2"/>
    <property type="match status" value="1"/>
</dbReference>
<keyword evidence="8" id="KW-1185">Reference proteome</keyword>
<dbReference type="Proteomes" id="UP000070444">
    <property type="component" value="Unassembled WGS sequence"/>
</dbReference>
<dbReference type="InterPro" id="IPR036511">
    <property type="entry name" value="TGT-like_sf"/>
</dbReference>
<dbReference type="STRING" id="796925.A0A137P0Q2"/>
<feature type="binding site" evidence="5">
    <location>
        <position position="360"/>
    </location>
    <ligand>
        <name>Zn(2+)</name>
        <dbReference type="ChEBI" id="CHEBI:29105"/>
    </ligand>
</feature>
<feature type="binding site" evidence="5">
    <location>
        <position position="333"/>
    </location>
    <ligand>
        <name>Zn(2+)</name>
        <dbReference type="ChEBI" id="CHEBI:29105"/>
    </ligand>
</feature>
<dbReference type="GO" id="GO:0005737">
    <property type="term" value="C:cytoplasm"/>
    <property type="evidence" value="ECO:0007669"/>
    <property type="project" value="UniProtKB-SubCell"/>
</dbReference>
<evidence type="ECO:0000256" key="5">
    <source>
        <dbReference type="HAMAP-Rule" id="MF_03043"/>
    </source>
</evidence>
<comment type="cofactor">
    <cofactor evidence="5">
        <name>Zn(2+)</name>
        <dbReference type="ChEBI" id="CHEBI:29105"/>
    </cofactor>
    <text evidence="5">Binds 1 zinc ion per subunit.</text>
</comment>
<feature type="binding site" evidence="5">
    <location>
        <position position="328"/>
    </location>
    <ligand>
        <name>Zn(2+)</name>
        <dbReference type="ChEBI" id="CHEBI:29105"/>
    </ligand>
</feature>
<proteinExistence type="inferred from homology"/>
<dbReference type="GO" id="GO:0008479">
    <property type="term" value="F:tRNA-guanosine(34) queuine transglycosylase activity"/>
    <property type="evidence" value="ECO:0007669"/>
    <property type="project" value="UniProtKB-UniRule"/>
</dbReference>
<dbReference type="InterPro" id="IPR050852">
    <property type="entry name" value="Queuine_tRNA-ribosyltrfase"/>
</dbReference>
<dbReference type="Gene3D" id="3.20.20.105">
    <property type="entry name" value="Queuine tRNA-ribosyltransferase-like"/>
    <property type="match status" value="1"/>
</dbReference>
<dbReference type="InterPro" id="IPR002616">
    <property type="entry name" value="tRNA_ribo_trans-like"/>
</dbReference>
<accession>A0A137P0Q2</accession>
<feature type="binding site" evidence="5">
    <location>
        <position position="330"/>
    </location>
    <ligand>
        <name>Zn(2+)</name>
        <dbReference type="ChEBI" id="CHEBI:29105"/>
    </ligand>
</feature>
<comment type="subcellular location">
    <subcellularLocation>
        <location evidence="5">Cytoplasm</location>
    </subcellularLocation>
</comment>
<dbReference type="Pfam" id="PF01702">
    <property type="entry name" value="TGT"/>
    <property type="match status" value="1"/>
</dbReference>
<gene>
    <name evidence="7" type="ORF">CONCODRAFT_166435</name>
</gene>
<comment type="subunit">
    <text evidence="5">Heterodimer of a catalytic subunit and an accessory subunit.</text>
</comment>
<keyword evidence="2 5" id="KW-0819">tRNA processing</keyword>
<keyword evidence="3 5" id="KW-0479">Metal-binding</keyword>
<feature type="domain" description="tRNA-guanine(15) transglycosylase-like" evidence="6">
    <location>
        <begin position="19"/>
        <end position="393"/>
    </location>
</feature>
<dbReference type="SUPFAM" id="SSF51713">
    <property type="entry name" value="tRNA-guanine transglycosylase"/>
    <property type="match status" value="1"/>
</dbReference>